<accession>A0A0V0ZRS8</accession>
<evidence type="ECO:0000313" key="3">
    <source>
        <dbReference type="Proteomes" id="UP000054783"/>
    </source>
</evidence>
<dbReference type="Proteomes" id="UP000054783">
    <property type="component" value="Unassembled WGS sequence"/>
</dbReference>
<name>A0A0V0ZRS8_9BILA</name>
<gene>
    <name evidence="2" type="ORF">T12_13993</name>
</gene>
<dbReference type="EMBL" id="JYDQ01000101">
    <property type="protein sequence ID" value="KRY15151.1"/>
    <property type="molecule type" value="Genomic_DNA"/>
</dbReference>
<dbReference type="AlphaFoldDB" id="A0A0V0ZRS8"/>
<evidence type="ECO:0000313" key="2">
    <source>
        <dbReference type="EMBL" id="KRY15151.1"/>
    </source>
</evidence>
<organism evidence="2 3">
    <name type="scientific">Trichinella patagoniensis</name>
    <dbReference type="NCBI Taxonomy" id="990121"/>
    <lineage>
        <taxon>Eukaryota</taxon>
        <taxon>Metazoa</taxon>
        <taxon>Ecdysozoa</taxon>
        <taxon>Nematoda</taxon>
        <taxon>Enoplea</taxon>
        <taxon>Dorylaimia</taxon>
        <taxon>Trichinellida</taxon>
        <taxon>Trichinellidae</taxon>
        <taxon>Trichinella</taxon>
    </lineage>
</organism>
<protein>
    <submittedName>
        <fullName evidence="2">Uncharacterized protein</fullName>
    </submittedName>
</protein>
<proteinExistence type="predicted"/>
<comment type="caution">
    <text evidence="2">The sequence shown here is derived from an EMBL/GenBank/DDBJ whole genome shotgun (WGS) entry which is preliminary data.</text>
</comment>
<feature type="region of interest" description="Disordered" evidence="1">
    <location>
        <begin position="1"/>
        <end position="36"/>
    </location>
</feature>
<sequence>MKRTNGGEKKREQDREEWGREREKEKKQPITARDELELTTSARTPLTDYFLQSKSLVFYVVV</sequence>
<evidence type="ECO:0000256" key="1">
    <source>
        <dbReference type="SAM" id="MobiDB-lite"/>
    </source>
</evidence>
<keyword evidence="3" id="KW-1185">Reference proteome</keyword>
<reference evidence="2 3" key="1">
    <citation type="submission" date="2015-01" db="EMBL/GenBank/DDBJ databases">
        <title>Evolution of Trichinella species and genotypes.</title>
        <authorList>
            <person name="Korhonen P.K."/>
            <person name="Edoardo P."/>
            <person name="Giuseppe L.R."/>
            <person name="Gasser R.B."/>
        </authorList>
    </citation>
    <scope>NUCLEOTIDE SEQUENCE [LARGE SCALE GENOMIC DNA]</scope>
    <source>
        <strain evidence="2">ISS2496</strain>
    </source>
</reference>